<comment type="caution">
    <text evidence="1">The sequence shown here is derived from an EMBL/GenBank/DDBJ whole genome shotgun (WGS) entry which is preliminary data.</text>
</comment>
<gene>
    <name evidence="1" type="ORF">DW193_11515</name>
</gene>
<dbReference type="Proteomes" id="UP000283713">
    <property type="component" value="Unassembled WGS sequence"/>
</dbReference>
<sequence>MKRIEITSPQIRGKAYLGIRDIVGWWSSQKSYDPRYKITEARLEDTVYFVIKTTGVPSGTQIDLQLYNLEELFLLDYLYPDKYRFDGNIKTAETHIQNDYAIIELQLPRTWTKDVEEDGGVLELYWKVTSSNMKDTCLPKSKKDFLNVKVSDRDLFIKPSYINSGMPEVYTKNGEQLFFIKFIEDEIKDEITEETVEALEFYKNKIALAKLARGYMINNEGKVYESLSDGSRREVYDCSYYTTDGKIIYVKQGRNWTTRTGDGKILSTAGINQYEHFANKGTRVTILNLFSKGIGYWDIFSSVTNMNASNTSEPLSISLPGVTGSCGMAISLLVELGGLIAEDMYCKGEEVEANYMYFELEKIKNKGLNAVKQTIREFGNSKKSKLRFGIIYVSPQIADDIIKGKYRHFEDLRRASNESDDESIAVLYETIKNTNETTYLINSFYINQQNDY</sequence>
<accession>A0A414XVY2</accession>
<evidence type="ECO:0000313" key="1">
    <source>
        <dbReference type="EMBL" id="RHH78046.1"/>
    </source>
</evidence>
<protein>
    <submittedName>
        <fullName evidence="1">Uncharacterized protein</fullName>
    </submittedName>
</protein>
<dbReference type="RefSeq" id="WP_118292409.1">
    <property type="nucleotide sequence ID" value="NZ_QRKA01000016.1"/>
</dbReference>
<proteinExistence type="predicted"/>
<dbReference type="EMBL" id="QRKA01000016">
    <property type="protein sequence ID" value="RHH78046.1"/>
    <property type="molecule type" value="Genomic_DNA"/>
</dbReference>
<evidence type="ECO:0000313" key="2">
    <source>
        <dbReference type="Proteomes" id="UP000283713"/>
    </source>
</evidence>
<name>A0A414XVY2_PHOVU</name>
<dbReference type="AlphaFoldDB" id="A0A414XVY2"/>
<organism evidence="1 2">
    <name type="scientific">Phocaeicola vulgatus</name>
    <name type="common">Bacteroides vulgatus</name>
    <dbReference type="NCBI Taxonomy" id="821"/>
    <lineage>
        <taxon>Bacteria</taxon>
        <taxon>Pseudomonadati</taxon>
        <taxon>Bacteroidota</taxon>
        <taxon>Bacteroidia</taxon>
        <taxon>Bacteroidales</taxon>
        <taxon>Bacteroidaceae</taxon>
        <taxon>Phocaeicola</taxon>
    </lineage>
</organism>
<reference evidence="1 2" key="1">
    <citation type="submission" date="2018-08" db="EMBL/GenBank/DDBJ databases">
        <title>A genome reference for cultivated species of the human gut microbiota.</title>
        <authorList>
            <person name="Zou Y."/>
            <person name="Xue W."/>
            <person name="Luo G."/>
        </authorList>
    </citation>
    <scope>NUCLEOTIDE SEQUENCE [LARGE SCALE GENOMIC DNA]</scope>
    <source>
        <strain evidence="1 2">AM16-6</strain>
    </source>
</reference>